<dbReference type="STRING" id="115783.SAMN02745119_02286"/>
<dbReference type="AlphaFoldDB" id="A0A1T4Q824"/>
<reference evidence="3" key="1">
    <citation type="submission" date="2017-02" db="EMBL/GenBank/DDBJ databases">
        <authorList>
            <person name="Varghese N."/>
            <person name="Submissions S."/>
        </authorList>
    </citation>
    <scope>NUCLEOTIDE SEQUENCE [LARGE SCALE GENOMIC DNA]</scope>
    <source>
        <strain evidence="3">ATCC BAA-34</strain>
    </source>
</reference>
<keyword evidence="1" id="KW-1133">Transmembrane helix</keyword>
<feature type="transmembrane region" description="Helical" evidence="1">
    <location>
        <begin position="62"/>
        <end position="83"/>
    </location>
</feature>
<feature type="transmembrane region" description="Helical" evidence="1">
    <location>
        <begin position="118"/>
        <end position="141"/>
    </location>
</feature>
<proteinExistence type="predicted"/>
<keyword evidence="3" id="KW-1185">Reference proteome</keyword>
<feature type="transmembrane region" description="Helical" evidence="1">
    <location>
        <begin position="207"/>
        <end position="231"/>
    </location>
</feature>
<gene>
    <name evidence="2" type="ORF">SAMN02745119_02286</name>
</gene>
<keyword evidence="1" id="KW-0472">Membrane</keyword>
<keyword evidence="1" id="KW-0812">Transmembrane</keyword>
<evidence type="ECO:0000313" key="3">
    <source>
        <dbReference type="Proteomes" id="UP000190102"/>
    </source>
</evidence>
<dbReference type="Proteomes" id="UP000190102">
    <property type="component" value="Unassembled WGS sequence"/>
</dbReference>
<dbReference type="EMBL" id="FUWR01000012">
    <property type="protein sequence ID" value="SJZ99835.1"/>
    <property type="molecule type" value="Genomic_DNA"/>
</dbReference>
<dbReference type="OrthoDB" id="9801221at2"/>
<accession>A0A1T4Q824</accession>
<evidence type="ECO:0000313" key="2">
    <source>
        <dbReference type="EMBL" id="SJZ99835.1"/>
    </source>
</evidence>
<organism evidence="2 3">
    <name type="scientific">Trichlorobacter thiogenes</name>
    <dbReference type="NCBI Taxonomy" id="115783"/>
    <lineage>
        <taxon>Bacteria</taxon>
        <taxon>Pseudomonadati</taxon>
        <taxon>Thermodesulfobacteriota</taxon>
        <taxon>Desulfuromonadia</taxon>
        <taxon>Geobacterales</taxon>
        <taxon>Geobacteraceae</taxon>
        <taxon>Trichlorobacter</taxon>
    </lineage>
</organism>
<name>A0A1T4Q824_9BACT</name>
<evidence type="ECO:0000256" key="1">
    <source>
        <dbReference type="SAM" id="Phobius"/>
    </source>
</evidence>
<evidence type="ECO:0008006" key="4">
    <source>
        <dbReference type="Google" id="ProtNLM"/>
    </source>
</evidence>
<dbReference type="RefSeq" id="WP_078790558.1">
    <property type="nucleotide sequence ID" value="NZ_FUWR01000012.1"/>
</dbReference>
<sequence>MHLDLCPKCGHILSAPATSCPRCGVIFAKLAQAEARRKQADQQPEAGLLRQVFLYIKTGEHAVLIGAKAVLLVILVAYGLKLIFTPILDFPNTSWLLHSVNLVFHEAGHVFFSPFGRFLHVLGGTLGQLIIPAVVICTFLWQRDTFGAAVGAWWLGESFLDIAPYINDARAGQLMLLGGVTGSEVEDYHDWEVLLTKLHMMQYDHTLARLSFSIGSLLMLSAMLWGSYLLWKGWQSRSSL</sequence>
<protein>
    <recommendedName>
        <fullName evidence="4">Zinc ribbon domain-containing protein</fullName>
    </recommendedName>
</protein>